<protein>
    <recommendedName>
        <fullName evidence="10">Vesicle transport v-SNARE N-terminal domain-containing protein</fullName>
    </recommendedName>
</protein>
<dbReference type="PANTHER" id="PTHR21230">
    <property type="entry name" value="VESICLE TRANSPORT V-SNARE PROTEIN VTI1-RELATED"/>
    <property type="match status" value="1"/>
</dbReference>
<dbReference type="CDD" id="cd15862">
    <property type="entry name" value="SNARE_Vti1"/>
    <property type="match status" value="1"/>
</dbReference>
<dbReference type="Gene3D" id="1.20.5.110">
    <property type="match status" value="1"/>
</dbReference>
<keyword evidence="6" id="KW-0175">Coiled coil</keyword>
<dbReference type="Gene3D" id="1.20.58.400">
    <property type="entry name" value="t-snare proteins"/>
    <property type="match status" value="1"/>
</dbReference>
<dbReference type="InterPro" id="IPR027027">
    <property type="entry name" value="GOSR2/Membrin/Bos1"/>
</dbReference>
<dbReference type="PIRSF" id="PIRSF028865">
    <property type="entry name" value="Membrin-2"/>
    <property type="match status" value="1"/>
</dbReference>
<organism evidence="11 12">
    <name type="scientific">Arabidopsis thaliana</name>
    <name type="common">Mouse-ear cress</name>
    <dbReference type="NCBI Taxonomy" id="3702"/>
    <lineage>
        <taxon>Eukaryota</taxon>
        <taxon>Viridiplantae</taxon>
        <taxon>Streptophyta</taxon>
        <taxon>Embryophyta</taxon>
        <taxon>Tracheophyta</taxon>
        <taxon>Spermatophyta</taxon>
        <taxon>Magnoliopsida</taxon>
        <taxon>eudicotyledons</taxon>
        <taxon>Gunneridae</taxon>
        <taxon>Pentapetalae</taxon>
        <taxon>rosids</taxon>
        <taxon>malvids</taxon>
        <taxon>Brassicales</taxon>
        <taxon>Brassicaceae</taxon>
        <taxon>Camelineae</taxon>
        <taxon>Arabidopsis</taxon>
    </lineage>
</organism>
<evidence type="ECO:0000256" key="9">
    <source>
        <dbReference type="SAM" id="Phobius"/>
    </source>
</evidence>
<evidence type="ECO:0000256" key="2">
    <source>
        <dbReference type="ARBA" id="ARBA00022448"/>
    </source>
</evidence>
<dbReference type="GO" id="GO:0005794">
    <property type="term" value="C:Golgi apparatus"/>
    <property type="evidence" value="ECO:0007669"/>
    <property type="project" value="InterPro"/>
</dbReference>
<evidence type="ECO:0000256" key="5">
    <source>
        <dbReference type="ARBA" id="ARBA00022989"/>
    </source>
</evidence>
<dbReference type="AlphaFoldDB" id="A0A5S9XHG7"/>
<sequence>MSQGFERYERQYCEISANLSKKCTSAIALDGEQKKQKLSEIKSGVEEAEALVKKMDLEARSLPPNVKSSLLVKLREYKSDLNNFKTEVKRITSGNLNATARDELLEAGMADTLTASADQRSRLMMSTDHLGRTTDRIKDSRRTILETEELGVSILQDLHGQRQSLLRAHETLHGVDDNVGKSKKILTTMTRRMNRNKWTISAIITVLVLAIIFILYFKLTR</sequence>
<accession>A0A5S9XHG7</accession>
<evidence type="ECO:0000256" key="6">
    <source>
        <dbReference type="ARBA" id="ARBA00023054"/>
    </source>
</evidence>
<dbReference type="InterPro" id="IPR007705">
    <property type="entry name" value="Vesicle_trsprt_v-SNARE_N"/>
</dbReference>
<dbReference type="InterPro" id="IPR038407">
    <property type="entry name" value="v-SNARE_N_sf"/>
</dbReference>
<reference evidence="11 12" key="1">
    <citation type="submission" date="2019-12" db="EMBL/GenBank/DDBJ databases">
        <authorList>
            <person name="Jiao W.-B."/>
            <person name="Schneeberger K."/>
        </authorList>
    </citation>
    <scope>NUCLEOTIDE SEQUENCE [LARGE SCALE GENOMIC DNA]</scope>
    <source>
        <strain evidence="12">cv. C24</strain>
    </source>
</reference>
<dbReference type="GO" id="GO:0005768">
    <property type="term" value="C:endosome"/>
    <property type="evidence" value="ECO:0007669"/>
    <property type="project" value="UniProtKB-ARBA"/>
</dbReference>
<dbReference type="SUPFAM" id="SSF47661">
    <property type="entry name" value="t-snare proteins"/>
    <property type="match status" value="1"/>
</dbReference>
<evidence type="ECO:0000313" key="12">
    <source>
        <dbReference type="Proteomes" id="UP000434276"/>
    </source>
</evidence>
<dbReference type="Pfam" id="PF05008">
    <property type="entry name" value="V-SNARE"/>
    <property type="match status" value="1"/>
</dbReference>
<dbReference type="Proteomes" id="UP000434276">
    <property type="component" value="Unassembled WGS sequence"/>
</dbReference>
<evidence type="ECO:0000259" key="10">
    <source>
        <dbReference type="Pfam" id="PF05008"/>
    </source>
</evidence>
<proteinExistence type="inferred from homology"/>
<feature type="transmembrane region" description="Helical" evidence="9">
    <location>
        <begin position="198"/>
        <end position="217"/>
    </location>
</feature>
<dbReference type="GO" id="GO:0016192">
    <property type="term" value="P:vesicle-mediated transport"/>
    <property type="evidence" value="ECO:0007669"/>
    <property type="project" value="InterPro"/>
</dbReference>
<dbReference type="ExpressionAtlas" id="A0A5S9XHG7">
    <property type="expression patterns" value="baseline and differential"/>
</dbReference>
<dbReference type="Pfam" id="PF12352">
    <property type="entry name" value="V-SNARE_C"/>
    <property type="match status" value="1"/>
</dbReference>
<evidence type="ECO:0000256" key="7">
    <source>
        <dbReference type="ARBA" id="ARBA00023136"/>
    </source>
</evidence>
<dbReference type="InterPro" id="IPR010989">
    <property type="entry name" value="SNARE"/>
</dbReference>
<keyword evidence="2" id="KW-0813">Transport</keyword>
<evidence type="ECO:0000256" key="4">
    <source>
        <dbReference type="ARBA" id="ARBA00022927"/>
    </source>
</evidence>
<feature type="domain" description="Vesicle transport v-SNARE N-terminal" evidence="10">
    <location>
        <begin position="1"/>
        <end position="91"/>
    </location>
</feature>
<dbReference type="EMBL" id="CACSHJ010000089">
    <property type="protein sequence ID" value="CAA0384070.1"/>
    <property type="molecule type" value="Genomic_DNA"/>
</dbReference>
<keyword evidence="4" id="KW-0653">Protein transport</keyword>
<dbReference type="FunFam" id="1.20.58.400:FF:000001">
    <property type="entry name" value="Vesicle transport through interaction with t-SNAREs homolog 1A"/>
    <property type="match status" value="1"/>
</dbReference>
<dbReference type="GO" id="GO:0005484">
    <property type="term" value="F:SNAP receptor activity"/>
    <property type="evidence" value="ECO:0007669"/>
    <property type="project" value="InterPro"/>
</dbReference>
<comment type="subcellular location">
    <subcellularLocation>
        <location evidence="8">Prevacuolar compartment membrane</location>
        <topology evidence="8">Single-pass type IV membrane protein</topology>
    </subcellularLocation>
</comment>
<keyword evidence="7 9" id="KW-0472">Membrane</keyword>
<dbReference type="GO" id="GO:0006886">
    <property type="term" value="P:intracellular protein transport"/>
    <property type="evidence" value="ECO:0007669"/>
    <property type="project" value="InterPro"/>
</dbReference>
<name>A0A5S9XHG7_ARATH</name>
<dbReference type="FunFam" id="1.20.5.110:FF:000002">
    <property type="entry name" value="Vesicle transport through interaction with t-SNAREsB"/>
    <property type="match status" value="1"/>
</dbReference>
<evidence type="ECO:0000313" key="11">
    <source>
        <dbReference type="EMBL" id="CAA0384070.1"/>
    </source>
</evidence>
<dbReference type="OrthoDB" id="430637at2759"/>
<keyword evidence="3 9" id="KW-0812">Transmembrane</keyword>
<dbReference type="PANTHER" id="PTHR21230:SF67">
    <property type="entry name" value="VESICLE TRANSPORT V-SNARE 11-RELATED"/>
    <property type="match status" value="1"/>
</dbReference>
<comment type="similarity">
    <text evidence="1">Belongs to the VTI1 family.</text>
</comment>
<evidence type="ECO:0000256" key="3">
    <source>
        <dbReference type="ARBA" id="ARBA00022692"/>
    </source>
</evidence>
<evidence type="ECO:0000256" key="1">
    <source>
        <dbReference type="ARBA" id="ARBA00006108"/>
    </source>
</evidence>
<gene>
    <name evidence="11" type="ORF">C24_LOCUS14264</name>
</gene>
<dbReference type="GO" id="GO:0016020">
    <property type="term" value="C:membrane"/>
    <property type="evidence" value="ECO:0007669"/>
    <property type="project" value="InterPro"/>
</dbReference>
<evidence type="ECO:0000256" key="8">
    <source>
        <dbReference type="ARBA" id="ARBA00060376"/>
    </source>
</evidence>
<dbReference type="SUPFAM" id="SSF58038">
    <property type="entry name" value="SNARE fusion complex"/>
    <property type="match status" value="1"/>
</dbReference>
<keyword evidence="5 9" id="KW-1133">Transmembrane helix</keyword>